<dbReference type="InterPro" id="IPR015404">
    <property type="entry name" value="Vps5_C"/>
</dbReference>
<comment type="caution">
    <text evidence="3">The sequence shown here is derived from an EMBL/GenBank/DDBJ whole genome shotgun (WGS) entry which is preliminary data.</text>
</comment>
<dbReference type="Pfam" id="PF00787">
    <property type="entry name" value="PX"/>
    <property type="match status" value="1"/>
</dbReference>
<dbReference type="SUPFAM" id="SSF64268">
    <property type="entry name" value="PX domain"/>
    <property type="match status" value="1"/>
</dbReference>
<dbReference type="AlphaFoldDB" id="A0A9Q0KK55"/>
<dbReference type="GO" id="GO:0005768">
    <property type="term" value="C:endosome"/>
    <property type="evidence" value="ECO:0007669"/>
    <property type="project" value="UniProtKB-ARBA"/>
</dbReference>
<dbReference type="PANTHER" id="PTHR10555">
    <property type="entry name" value="SORTING NEXIN"/>
    <property type="match status" value="1"/>
</dbReference>
<keyword evidence="4" id="KW-1185">Reference proteome</keyword>
<feature type="coiled-coil region" evidence="1">
    <location>
        <begin position="322"/>
        <end position="349"/>
    </location>
</feature>
<name>A0A9Q0KK55_9MAGN</name>
<accession>A0A9Q0KK55</accession>
<dbReference type="Proteomes" id="UP001141806">
    <property type="component" value="Unassembled WGS sequence"/>
</dbReference>
<dbReference type="EMBL" id="JAMYWD010000005">
    <property type="protein sequence ID" value="KAJ4971981.1"/>
    <property type="molecule type" value="Genomic_DNA"/>
</dbReference>
<dbReference type="FunFam" id="3.30.1520.10:FF:000028">
    <property type="entry name" value="sorting nexin 1 isoform X2"/>
    <property type="match status" value="1"/>
</dbReference>
<dbReference type="FunFam" id="1.20.1270.60:FF:000044">
    <property type="entry name" value="Sorting nexin 1"/>
    <property type="match status" value="1"/>
</dbReference>
<keyword evidence="1" id="KW-0175">Coiled coil</keyword>
<reference evidence="3" key="1">
    <citation type="journal article" date="2023" name="Plant J.">
        <title>The genome of the king protea, Protea cynaroides.</title>
        <authorList>
            <person name="Chang J."/>
            <person name="Duong T.A."/>
            <person name="Schoeman C."/>
            <person name="Ma X."/>
            <person name="Roodt D."/>
            <person name="Barker N."/>
            <person name="Li Z."/>
            <person name="Van de Peer Y."/>
            <person name="Mizrachi E."/>
        </authorList>
    </citation>
    <scope>NUCLEOTIDE SEQUENCE</scope>
    <source>
        <tissue evidence="3">Young leaves</tissue>
    </source>
</reference>
<sequence length="787" mass="88626">MITTQNSISGSSQGPKSPSAPFLFVSVTDPVKLGNGVQAYISYRVITKTNLPEYQGPEKIVIRRYSDFVWLRDRLFEKYKGIFIPPIPEKSAVEKFRFSAEFIEMRRQALDIFVNRIASHPELQKSEDLRTFLQVEEETMEIARSQDTGIFKKKPADLMQIFKDVQNKVSDVVLGKEKPVEESNPEYEKLKHYIFELEDHLAEAQKHAFRLVKRHRELGQSLSDFGKAIKLLGACEGQSLGKAFSDLGAKSEMLSGKLQKEAHNLLMNFEEPLKDYVRAVQSIKATIAERANAFRQQCELAETIKLKEINLDRLMLTRSDRVGEAEIEYKELKADSEEATQRFETIVRRMGEEIVRFQEQKTYEMGITFHEFAKGQAKLANDIADAWRSLLPKLEACTSSHIQEESRPEVFVRLLLNSTKASRSSSLQFTLIPPAMLSKALKTQKQEKNQILNMRSLNISSSNPRLQVELNTELGQSLSDFGKAIKLLGAYEGQSPGKSFSEVNTEFLSYSRRNFRSRIICCSGKSSSTNSNSFPPWENSSSFCIIEGPETVQDFVQMQLQEIQDNIKSRRNKIFLLMEEVRRLRVQQRIKKSKIIDDSSEEAYEMPEIPSSIPFLPHVTPKTLKQLYLTSFSFISGIIIFGGLLAPTLELKLGLGGTSYEDFIRNMNLPLQLSQVDPIVASFSGGAVGVISALMLIEANNVEQQEKKRCKYCHGSGYLACARCSACGVCLSVEPISTSNNSDRPLFAPTTQRCPNCSGAGKVMCPTCLCTGMAMASEHAPRIDPFD</sequence>
<evidence type="ECO:0000256" key="1">
    <source>
        <dbReference type="SAM" id="Coils"/>
    </source>
</evidence>
<evidence type="ECO:0000313" key="3">
    <source>
        <dbReference type="EMBL" id="KAJ4971981.1"/>
    </source>
</evidence>
<organism evidence="3 4">
    <name type="scientific">Protea cynaroides</name>
    <dbReference type="NCBI Taxonomy" id="273540"/>
    <lineage>
        <taxon>Eukaryota</taxon>
        <taxon>Viridiplantae</taxon>
        <taxon>Streptophyta</taxon>
        <taxon>Embryophyta</taxon>
        <taxon>Tracheophyta</taxon>
        <taxon>Spermatophyta</taxon>
        <taxon>Magnoliopsida</taxon>
        <taxon>Proteales</taxon>
        <taxon>Proteaceae</taxon>
        <taxon>Protea</taxon>
    </lineage>
</organism>
<dbReference type="GO" id="GO:0016020">
    <property type="term" value="C:membrane"/>
    <property type="evidence" value="ECO:0007669"/>
    <property type="project" value="UniProtKB-ARBA"/>
</dbReference>
<dbReference type="SMART" id="SM00312">
    <property type="entry name" value="PX"/>
    <property type="match status" value="1"/>
</dbReference>
<dbReference type="CDD" id="cd07596">
    <property type="entry name" value="BAR_SNX"/>
    <property type="match status" value="1"/>
</dbReference>
<dbReference type="Gene3D" id="1.20.1270.60">
    <property type="entry name" value="Arfaptin homology (AH) domain/BAR domain"/>
    <property type="match status" value="1"/>
</dbReference>
<dbReference type="InterPro" id="IPR027267">
    <property type="entry name" value="AH/BAR_dom_sf"/>
</dbReference>
<dbReference type="Gene3D" id="3.30.1520.10">
    <property type="entry name" value="Phox-like domain"/>
    <property type="match status" value="1"/>
</dbReference>
<protein>
    <recommendedName>
        <fullName evidence="2">PX domain-containing protein</fullName>
    </recommendedName>
</protein>
<evidence type="ECO:0000259" key="2">
    <source>
        <dbReference type="PROSITE" id="PS50195"/>
    </source>
</evidence>
<dbReference type="Pfam" id="PF09325">
    <property type="entry name" value="Vps5"/>
    <property type="match status" value="1"/>
</dbReference>
<dbReference type="GO" id="GO:0035091">
    <property type="term" value="F:phosphatidylinositol binding"/>
    <property type="evidence" value="ECO:0007669"/>
    <property type="project" value="InterPro"/>
</dbReference>
<feature type="domain" description="PX" evidence="2">
    <location>
        <begin position="21"/>
        <end position="140"/>
    </location>
</feature>
<evidence type="ECO:0000313" key="4">
    <source>
        <dbReference type="Proteomes" id="UP001141806"/>
    </source>
</evidence>
<gene>
    <name evidence="3" type="ORF">NE237_005080</name>
</gene>
<dbReference type="CDD" id="cd06859">
    <property type="entry name" value="PX_SNX1_2_like"/>
    <property type="match status" value="1"/>
</dbReference>
<dbReference type="InterPro" id="IPR001683">
    <property type="entry name" value="PX_dom"/>
</dbReference>
<dbReference type="SUPFAM" id="SSF103657">
    <property type="entry name" value="BAR/IMD domain-like"/>
    <property type="match status" value="1"/>
</dbReference>
<dbReference type="InterPro" id="IPR036871">
    <property type="entry name" value="PX_dom_sf"/>
</dbReference>
<dbReference type="PROSITE" id="PS50195">
    <property type="entry name" value="PX"/>
    <property type="match status" value="1"/>
</dbReference>
<dbReference type="OrthoDB" id="5227681at2759"/>
<proteinExistence type="predicted"/>
<dbReference type="PANTHER" id="PTHR10555:SF170">
    <property type="entry name" value="FI18122P1"/>
    <property type="match status" value="1"/>
</dbReference>